<dbReference type="SMART" id="SM00354">
    <property type="entry name" value="HTH_LACI"/>
    <property type="match status" value="1"/>
</dbReference>
<dbReference type="EMBL" id="CP031194">
    <property type="protein sequence ID" value="AXG80311.1"/>
    <property type="molecule type" value="Genomic_DNA"/>
</dbReference>
<evidence type="ECO:0000313" key="6">
    <source>
        <dbReference type="Proteomes" id="UP000253868"/>
    </source>
</evidence>
<dbReference type="OrthoDB" id="59108at2"/>
<dbReference type="Pfam" id="PF00356">
    <property type="entry name" value="LacI"/>
    <property type="match status" value="1"/>
</dbReference>
<sequence>MATLKDVARVAGVSVMSVSNVLNGTGRFSPEMRERVHRAAERVGYAGPDPAAASLRRKRTGTLGVVLPLPLEMAFADPAATAFLQGVSREFHRRETGLTLLALPHAAGPLERHAAAPAERVARAPLAALERAVIDAALLYSVEEDHPGLDILARRALPVLAVDSPGPDNGLAHFGAAWGGFVTVDDHGGALAAARHLTALGHRRAVILVDRLTAQPRLGPVGWPEALATTSAVVRRRLTGYRDAWTEAGLPLGDLGVVECGSVDADAGHTACHQVLSGPGPRPTALLAVADTLAIGASRAARAYGLTLPGQLSVVGYDDIPAAATEPLPLTTVHQPTVEKGETAARLLLDRTHPAPAGPGAAATATDEPCRRELPTRLVVRASAARPAAG</sequence>
<dbReference type="PANTHER" id="PTHR30146:SF138">
    <property type="entry name" value="TRANSCRIPTIONAL REGULATORY PROTEIN"/>
    <property type="match status" value="1"/>
</dbReference>
<dbReference type="AlphaFoldDB" id="A0A345HUD7"/>
<evidence type="ECO:0000259" key="4">
    <source>
        <dbReference type="PROSITE" id="PS50932"/>
    </source>
</evidence>
<dbReference type="Gene3D" id="1.10.260.40">
    <property type="entry name" value="lambda repressor-like DNA-binding domains"/>
    <property type="match status" value="1"/>
</dbReference>
<dbReference type="InterPro" id="IPR046335">
    <property type="entry name" value="LacI/GalR-like_sensor"/>
</dbReference>
<name>A0A345HUD7_9ACTN</name>
<dbReference type="PROSITE" id="PS00356">
    <property type="entry name" value="HTH_LACI_1"/>
    <property type="match status" value="1"/>
</dbReference>
<keyword evidence="6" id="KW-1185">Reference proteome</keyword>
<dbReference type="PANTHER" id="PTHR30146">
    <property type="entry name" value="LACI-RELATED TRANSCRIPTIONAL REPRESSOR"/>
    <property type="match status" value="1"/>
</dbReference>
<dbReference type="SUPFAM" id="SSF47413">
    <property type="entry name" value="lambda repressor-like DNA-binding domains"/>
    <property type="match status" value="1"/>
</dbReference>
<dbReference type="Gene3D" id="3.40.50.2300">
    <property type="match status" value="2"/>
</dbReference>
<dbReference type="InterPro" id="IPR028082">
    <property type="entry name" value="Peripla_BP_I"/>
</dbReference>
<dbReference type="SUPFAM" id="SSF53822">
    <property type="entry name" value="Periplasmic binding protein-like I"/>
    <property type="match status" value="1"/>
</dbReference>
<keyword evidence="2" id="KW-0238">DNA-binding</keyword>
<feature type="domain" description="HTH lacI-type" evidence="4">
    <location>
        <begin position="2"/>
        <end position="57"/>
    </location>
</feature>
<protein>
    <submittedName>
        <fullName evidence="5">LacI family transcriptional regulator</fullName>
    </submittedName>
</protein>
<keyword evidence="1" id="KW-0805">Transcription regulation</keyword>
<proteinExistence type="predicted"/>
<dbReference type="PROSITE" id="PS50932">
    <property type="entry name" value="HTH_LACI_2"/>
    <property type="match status" value="1"/>
</dbReference>
<reference evidence="6" key="1">
    <citation type="submission" date="2018-07" db="EMBL/GenBank/DDBJ databases">
        <authorList>
            <person name="Zhao J."/>
        </authorList>
    </citation>
    <scope>NUCLEOTIDE SEQUENCE [LARGE SCALE GENOMIC DNA]</scope>
    <source>
        <strain evidence="6">GSSD-12</strain>
    </source>
</reference>
<dbReference type="RefSeq" id="WP_114661865.1">
    <property type="nucleotide sequence ID" value="NZ_CP031194.1"/>
</dbReference>
<dbReference type="KEGG" id="spad:DVK44_24575"/>
<keyword evidence="3" id="KW-0804">Transcription</keyword>
<dbReference type="Proteomes" id="UP000253868">
    <property type="component" value="Chromosome"/>
</dbReference>
<evidence type="ECO:0000256" key="3">
    <source>
        <dbReference type="ARBA" id="ARBA00023163"/>
    </source>
</evidence>
<evidence type="ECO:0000313" key="5">
    <source>
        <dbReference type="EMBL" id="AXG80311.1"/>
    </source>
</evidence>
<evidence type="ECO:0000256" key="1">
    <source>
        <dbReference type="ARBA" id="ARBA00023015"/>
    </source>
</evidence>
<organism evidence="5 6">
    <name type="scientific">Streptomyces paludis</name>
    <dbReference type="NCBI Taxonomy" id="2282738"/>
    <lineage>
        <taxon>Bacteria</taxon>
        <taxon>Bacillati</taxon>
        <taxon>Actinomycetota</taxon>
        <taxon>Actinomycetes</taxon>
        <taxon>Kitasatosporales</taxon>
        <taxon>Streptomycetaceae</taxon>
        <taxon>Streptomyces</taxon>
    </lineage>
</organism>
<dbReference type="CDD" id="cd01392">
    <property type="entry name" value="HTH_LacI"/>
    <property type="match status" value="1"/>
</dbReference>
<gene>
    <name evidence="5" type="ORF">DVK44_24575</name>
</gene>
<dbReference type="GO" id="GO:0003700">
    <property type="term" value="F:DNA-binding transcription factor activity"/>
    <property type="evidence" value="ECO:0007669"/>
    <property type="project" value="TreeGrafter"/>
</dbReference>
<evidence type="ECO:0000256" key="2">
    <source>
        <dbReference type="ARBA" id="ARBA00023125"/>
    </source>
</evidence>
<dbReference type="GO" id="GO:0000976">
    <property type="term" value="F:transcription cis-regulatory region binding"/>
    <property type="evidence" value="ECO:0007669"/>
    <property type="project" value="TreeGrafter"/>
</dbReference>
<accession>A0A345HUD7</accession>
<dbReference type="Pfam" id="PF13377">
    <property type="entry name" value="Peripla_BP_3"/>
    <property type="match status" value="1"/>
</dbReference>
<dbReference type="InterPro" id="IPR010982">
    <property type="entry name" value="Lambda_DNA-bd_dom_sf"/>
</dbReference>
<dbReference type="InterPro" id="IPR000843">
    <property type="entry name" value="HTH_LacI"/>
</dbReference>
<dbReference type="CDD" id="cd06279">
    <property type="entry name" value="PBP1_LacI-like"/>
    <property type="match status" value="1"/>
</dbReference>